<keyword evidence="1" id="KW-0863">Zinc-finger</keyword>
<name>A0A182RU63_ANOFN</name>
<evidence type="ECO:0000259" key="2">
    <source>
        <dbReference type="PROSITE" id="PS50157"/>
    </source>
</evidence>
<evidence type="ECO:0000313" key="3">
    <source>
        <dbReference type="EnsemblMetazoa" id="AFUN009816-PA"/>
    </source>
</evidence>
<dbReference type="InterPro" id="IPR013087">
    <property type="entry name" value="Znf_C2H2_type"/>
</dbReference>
<dbReference type="OrthoDB" id="6910977at2759"/>
<reference evidence="3" key="1">
    <citation type="submission" date="2020-05" db="UniProtKB">
        <authorList>
            <consortium name="EnsemblMetazoa"/>
        </authorList>
    </citation>
    <scope>IDENTIFICATION</scope>
    <source>
        <strain evidence="3">FUMOZ</strain>
    </source>
</reference>
<dbReference type="VEuPathDB" id="VectorBase:AFUN009816"/>
<dbReference type="STRING" id="62324.A0A182RU63"/>
<dbReference type="PROSITE" id="PS00028">
    <property type="entry name" value="ZINC_FINGER_C2H2_1"/>
    <property type="match status" value="2"/>
</dbReference>
<accession>A0A182RU63</accession>
<dbReference type="PROSITE" id="PS50157">
    <property type="entry name" value="ZINC_FINGER_C2H2_2"/>
    <property type="match status" value="1"/>
</dbReference>
<dbReference type="EnsemblMetazoa" id="AFUN009816-RA">
    <property type="protein sequence ID" value="AFUN009816-PA"/>
    <property type="gene ID" value="AFUN009816"/>
</dbReference>
<evidence type="ECO:0000256" key="1">
    <source>
        <dbReference type="PROSITE-ProRule" id="PRU00042"/>
    </source>
</evidence>
<sequence>MPRSLLSQRYNADLLVENKKFDGQFCRLFWNPFATSEHQPAKPSFKRKRTRNKFQTAVGGRHRCSLCPDIFRWPAELKYHLAYMHRGEQLNVCPVPSCGLNFQFPYQLTNHQRDASHHNWHVVCKECSKRFGQRRFLARHTVASCNRYKLEHAKANEHSGYEDNVAT</sequence>
<dbReference type="GeneID" id="125761823"/>
<dbReference type="SMART" id="SM00355">
    <property type="entry name" value="ZnF_C2H2"/>
    <property type="match status" value="3"/>
</dbReference>
<protein>
    <submittedName>
        <fullName evidence="3">C2H2-type domain-containing protein</fullName>
    </submittedName>
</protein>
<keyword evidence="1" id="KW-0479">Metal-binding</keyword>
<organism evidence="3">
    <name type="scientific">Anopheles funestus</name>
    <name type="common">African malaria mosquito</name>
    <dbReference type="NCBI Taxonomy" id="62324"/>
    <lineage>
        <taxon>Eukaryota</taxon>
        <taxon>Metazoa</taxon>
        <taxon>Ecdysozoa</taxon>
        <taxon>Arthropoda</taxon>
        <taxon>Hexapoda</taxon>
        <taxon>Insecta</taxon>
        <taxon>Pterygota</taxon>
        <taxon>Neoptera</taxon>
        <taxon>Endopterygota</taxon>
        <taxon>Diptera</taxon>
        <taxon>Nematocera</taxon>
        <taxon>Culicoidea</taxon>
        <taxon>Culicidae</taxon>
        <taxon>Anophelinae</taxon>
        <taxon>Anopheles</taxon>
    </lineage>
</organism>
<dbReference type="RefSeq" id="XP_049279297.1">
    <property type="nucleotide sequence ID" value="XM_049423340.1"/>
</dbReference>
<dbReference type="VEuPathDB" id="VectorBase:AFUN2_003303"/>
<dbReference type="AlphaFoldDB" id="A0A182RU63"/>
<feature type="domain" description="C2H2-type" evidence="2">
    <location>
        <begin position="62"/>
        <end position="90"/>
    </location>
</feature>
<dbReference type="KEGG" id="afun:125761823"/>
<keyword evidence="1" id="KW-0862">Zinc</keyword>
<dbReference type="Gene3D" id="3.30.160.60">
    <property type="entry name" value="Classic Zinc Finger"/>
    <property type="match status" value="1"/>
</dbReference>
<dbReference type="SUPFAM" id="SSF57667">
    <property type="entry name" value="beta-beta-alpha zinc fingers"/>
    <property type="match status" value="1"/>
</dbReference>
<proteinExistence type="predicted"/>
<dbReference type="InterPro" id="IPR036236">
    <property type="entry name" value="Znf_C2H2_sf"/>
</dbReference>
<dbReference type="GO" id="GO:0008270">
    <property type="term" value="F:zinc ion binding"/>
    <property type="evidence" value="ECO:0007669"/>
    <property type="project" value="UniProtKB-KW"/>
</dbReference>